<dbReference type="AlphaFoldDB" id="A0A7W9NE74"/>
<evidence type="ECO:0000256" key="1">
    <source>
        <dbReference type="SAM" id="Phobius"/>
    </source>
</evidence>
<gene>
    <name evidence="2" type="ORF">BJ998_000027</name>
</gene>
<dbReference type="RefSeq" id="WP_184857318.1">
    <property type="nucleotide sequence ID" value="NZ_JACHIR010000001.1"/>
</dbReference>
<keyword evidence="1" id="KW-0812">Transmembrane</keyword>
<accession>A0A7W9NE74</accession>
<comment type="caution">
    <text evidence="2">The sequence shown here is derived from an EMBL/GenBank/DDBJ whole genome shotgun (WGS) entry which is preliminary data.</text>
</comment>
<proteinExistence type="predicted"/>
<keyword evidence="1" id="KW-0472">Membrane</keyword>
<feature type="transmembrane region" description="Helical" evidence="1">
    <location>
        <begin position="6"/>
        <end position="27"/>
    </location>
</feature>
<name>A0A7W9NE74_9PSEU</name>
<protein>
    <submittedName>
        <fullName evidence="2">Uncharacterized protein</fullName>
    </submittedName>
</protein>
<keyword evidence="3" id="KW-1185">Reference proteome</keyword>
<reference evidence="2 3" key="1">
    <citation type="submission" date="2020-08" db="EMBL/GenBank/DDBJ databases">
        <title>Sequencing the genomes of 1000 actinobacteria strains.</title>
        <authorList>
            <person name="Klenk H.-P."/>
        </authorList>
    </citation>
    <scope>NUCLEOTIDE SEQUENCE [LARGE SCALE GENOMIC DNA]</scope>
    <source>
        <strain evidence="2 3">DSM 43851</strain>
    </source>
</reference>
<evidence type="ECO:0000313" key="3">
    <source>
        <dbReference type="Proteomes" id="UP000585638"/>
    </source>
</evidence>
<feature type="transmembrane region" description="Helical" evidence="1">
    <location>
        <begin position="47"/>
        <end position="68"/>
    </location>
</feature>
<dbReference type="EMBL" id="JACHIR010000001">
    <property type="protein sequence ID" value="MBB5888831.1"/>
    <property type="molecule type" value="Genomic_DNA"/>
</dbReference>
<organism evidence="2 3">
    <name type="scientific">Kutzneria kofuensis</name>
    <dbReference type="NCBI Taxonomy" id="103725"/>
    <lineage>
        <taxon>Bacteria</taxon>
        <taxon>Bacillati</taxon>
        <taxon>Actinomycetota</taxon>
        <taxon>Actinomycetes</taxon>
        <taxon>Pseudonocardiales</taxon>
        <taxon>Pseudonocardiaceae</taxon>
        <taxon>Kutzneria</taxon>
    </lineage>
</organism>
<sequence>MSETTFVVLAAVLGPLWLAIIVTRTVLAERAAEPGVPLARPRPVRLLDLAGLVLGAVLFLALIGRMIAALA</sequence>
<evidence type="ECO:0000313" key="2">
    <source>
        <dbReference type="EMBL" id="MBB5888831.1"/>
    </source>
</evidence>
<keyword evidence="1" id="KW-1133">Transmembrane helix</keyword>
<dbReference type="Proteomes" id="UP000585638">
    <property type="component" value="Unassembled WGS sequence"/>
</dbReference>